<dbReference type="InParanoid" id="A0A3Q7E9W7"/>
<evidence type="ECO:0000313" key="2">
    <source>
        <dbReference type="Proteomes" id="UP000004994"/>
    </source>
</evidence>
<dbReference type="Gramene" id="Solyc01g009790.1.1">
    <property type="protein sequence ID" value="Solyc01g009790.1.1.1"/>
    <property type="gene ID" value="Solyc01g009790.1"/>
</dbReference>
<sequence>MNTFINNKFNKKKVMFIIGTTGTPLSSCCSDYENHFFLVELVGGDESNSFSHT</sequence>
<reference evidence="1" key="2">
    <citation type="submission" date="2019-01" db="UniProtKB">
        <authorList>
            <consortium name="EnsemblPlants"/>
        </authorList>
    </citation>
    <scope>IDENTIFICATION</scope>
    <source>
        <strain evidence="1">cv. Heinz 1706</strain>
    </source>
</reference>
<evidence type="ECO:0000313" key="1">
    <source>
        <dbReference type="EnsemblPlants" id="Solyc01g009790.1.1.1"/>
    </source>
</evidence>
<dbReference type="Proteomes" id="UP000004994">
    <property type="component" value="Chromosome 1"/>
</dbReference>
<dbReference type="AlphaFoldDB" id="A0A3Q7E9W7"/>
<name>A0A3Q7E9W7_SOLLC</name>
<dbReference type="EnsemblPlants" id="Solyc01g009790.1.1">
    <property type="protein sequence ID" value="Solyc01g009790.1.1.1"/>
    <property type="gene ID" value="Solyc01g009790.1"/>
</dbReference>
<dbReference type="PaxDb" id="4081-Solyc01g009790.1.1"/>
<organism evidence="1">
    <name type="scientific">Solanum lycopersicum</name>
    <name type="common">Tomato</name>
    <name type="synonym">Lycopersicon esculentum</name>
    <dbReference type="NCBI Taxonomy" id="4081"/>
    <lineage>
        <taxon>Eukaryota</taxon>
        <taxon>Viridiplantae</taxon>
        <taxon>Streptophyta</taxon>
        <taxon>Embryophyta</taxon>
        <taxon>Tracheophyta</taxon>
        <taxon>Spermatophyta</taxon>
        <taxon>Magnoliopsida</taxon>
        <taxon>eudicotyledons</taxon>
        <taxon>Gunneridae</taxon>
        <taxon>Pentapetalae</taxon>
        <taxon>asterids</taxon>
        <taxon>lamiids</taxon>
        <taxon>Solanales</taxon>
        <taxon>Solanaceae</taxon>
        <taxon>Solanoideae</taxon>
        <taxon>Solaneae</taxon>
        <taxon>Solanum</taxon>
        <taxon>Solanum subgen. Lycopersicon</taxon>
    </lineage>
</organism>
<reference evidence="1" key="1">
    <citation type="journal article" date="2012" name="Nature">
        <title>The tomato genome sequence provides insights into fleshy fruit evolution.</title>
        <authorList>
            <consortium name="Tomato Genome Consortium"/>
        </authorList>
    </citation>
    <scope>NUCLEOTIDE SEQUENCE [LARGE SCALE GENOMIC DNA]</scope>
    <source>
        <strain evidence="1">cv. Heinz 1706</strain>
    </source>
</reference>
<protein>
    <submittedName>
        <fullName evidence="1">Uncharacterized protein</fullName>
    </submittedName>
</protein>
<proteinExistence type="predicted"/>
<accession>A0A3Q7E9W7</accession>
<keyword evidence="2" id="KW-1185">Reference proteome</keyword>